<gene>
    <name evidence="1" type="ORF">PVK06_005346</name>
</gene>
<evidence type="ECO:0000313" key="1">
    <source>
        <dbReference type="EMBL" id="KAK5842925.1"/>
    </source>
</evidence>
<organism evidence="1 2">
    <name type="scientific">Gossypium arboreum</name>
    <name type="common">Tree cotton</name>
    <name type="synonym">Gossypium nanking</name>
    <dbReference type="NCBI Taxonomy" id="29729"/>
    <lineage>
        <taxon>Eukaryota</taxon>
        <taxon>Viridiplantae</taxon>
        <taxon>Streptophyta</taxon>
        <taxon>Embryophyta</taxon>
        <taxon>Tracheophyta</taxon>
        <taxon>Spermatophyta</taxon>
        <taxon>Magnoliopsida</taxon>
        <taxon>eudicotyledons</taxon>
        <taxon>Gunneridae</taxon>
        <taxon>Pentapetalae</taxon>
        <taxon>rosids</taxon>
        <taxon>malvids</taxon>
        <taxon>Malvales</taxon>
        <taxon>Malvaceae</taxon>
        <taxon>Malvoideae</taxon>
        <taxon>Gossypium</taxon>
    </lineage>
</organism>
<accession>A0ABR0QUE8</accession>
<name>A0ABR0QUE8_GOSAR</name>
<comment type="caution">
    <text evidence="1">The sequence shown here is derived from an EMBL/GenBank/DDBJ whole genome shotgun (WGS) entry which is preliminary data.</text>
</comment>
<dbReference type="PANTHER" id="PTHR34676">
    <property type="entry name" value="DUF4219 DOMAIN-CONTAINING PROTEIN-RELATED"/>
    <property type="match status" value="1"/>
</dbReference>
<dbReference type="EMBL" id="JARKNE010000002">
    <property type="protein sequence ID" value="KAK5842925.1"/>
    <property type="molecule type" value="Genomic_DNA"/>
</dbReference>
<proteinExistence type="predicted"/>
<dbReference type="Proteomes" id="UP001358586">
    <property type="component" value="Chromosome 2"/>
</dbReference>
<sequence>MHTLLYAVGPDEYSRVSSCFNAKEIWEKLEVTHKGTDRVKKSNVGIFTLNYETFTMKPEEDIKVMYDRFTTIINELKSYGPIPLKK</sequence>
<dbReference type="Pfam" id="PF14223">
    <property type="entry name" value="Retrotran_gag_2"/>
    <property type="match status" value="1"/>
</dbReference>
<keyword evidence="2" id="KW-1185">Reference proteome</keyword>
<protein>
    <recommendedName>
        <fullName evidence="3">UBN2 domain-containing protein</fullName>
    </recommendedName>
</protein>
<reference evidence="1 2" key="1">
    <citation type="submission" date="2023-03" db="EMBL/GenBank/DDBJ databases">
        <title>WGS of Gossypium arboreum.</title>
        <authorList>
            <person name="Yu D."/>
        </authorList>
    </citation>
    <scope>NUCLEOTIDE SEQUENCE [LARGE SCALE GENOMIC DNA]</scope>
    <source>
        <tissue evidence="1">Leaf</tissue>
    </source>
</reference>
<evidence type="ECO:0008006" key="3">
    <source>
        <dbReference type="Google" id="ProtNLM"/>
    </source>
</evidence>
<evidence type="ECO:0000313" key="2">
    <source>
        <dbReference type="Proteomes" id="UP001358586"/>
    </source>
</evidence>
<dbReference type="PANTHER" id="PTHR34676:SF8">
    <property type="entry name" value="TRANSMEMBRANE PROTEIN"/>
    <property type="match status" value="1"/>
</dbReference>